<name>A0A6M2DGK6_XENCH</name>
<sequence length="126" mass="14773">MVDPDRKINNLTDEHRAFLAECEVEFADRYTEKDNDYKIRVEAKDNPPPIVDPWEGTRKKNYDNHNRNERGRGGGRYNNNRGYFRHRGGRYNNNRAGGGGYQGQNSYYNHRGGHNRYSGGHRHTPY</sequence>
<dbReference type="EMBL" id="GIIL01001490">
    <property type="protein sequence ID" value="NOV45216.1"/>
    <property type="molecule type" value="Transcribed_RNA"/>
</dbReference>
<dbReference type="InterPro" id="IPR028271">
    <property type="entry name" value="RAMAC"/>
</dbReference>
<feature type="region of interest" description="Disordered" evidence="1">
    <location>
        <begin position="39"/>
        <end position="126"/>
    </location>
</feature>
<protein>
    <submittedName>
        <fullName evidence="2">Uncharacterized protein</fullName>
    </submittedName>
</protein>
<dbReference type="Pfam" id="PF15320">
    <property type="entry name" value="RAM"/>
    <property type="match status" value="1"/>
</dbReference>
<feature type="compositionally biased region" description="Basic residues" evidence="1">
    <location>
        <begin position="111"/>
        <end position="126"/>
    </location>
</feature>
<accession>A0A6M2DGK6</accession>
<feature type="compositionally biased region" description="Basic and acidic residues" evidence="1">
    <location>
        <begin position="55"/>
        <end position="72"/>
    </location>
</feature>
<proteinExistence type="predicted"/>
<organism evidence="2">
    <name type="scientific">Xenopsylla cheopis</name>
    <name type="common">Oriental rat flea</name>
    <name type="synonym">Pulex cheopis</name>
    <dbReference type="NCBI Taxonomy" id="163159"/>
    <lineage>
        <taxon>Eukaryota</taxon>
        <taxon>Metazoa</taxon>
        <taxon>Ecdysozoa</taxon>
        <taxon>Arthropoda</taxon>
        <taxon>Hexapoda</taxon>
        <taxon>Insecta</taxon>
        <taxon>Pterygota</taxon>
        <taxon>Neoptera</taxon>
        <taxon>Endopterygota</taxon>
        <taxon>Siphonaptera</taxon>
        <taxon>Pulicidae</taxon>
        <taxon>Xenopsyllinae</taxon>
        <taxon>Xenopsylla</taxon>
    </lineage>
</organism>
<evidence type="ECO:0000256" key="1">
    <source>
        <dbReference type="SAM" id="MobiDB-lite"/>
    </source>
</evidence>
<dbReference type="GO" id="GO:0031533">
    <property type="term" value="C:mRNA capping enzyme complex"/>
    <property type="evidence" value="ECO:0007669"/>
    <property type="project" value="InterPro"/>
</dbReference>
<dbReference type="GO" id="GO:0106005">
    <property type="term" value="P:RNA 5'-cap (guanine-N7)-methylation"/>
    <property type="evidence" value="ECO:0007669"/>
    <property type="project" value="InterPro"/>
</dbReference>
<reference evidence="2" key="1">
    <citation type="submission" date="2020-03" db="EMBL/GenBank/DDBJ databases">
        <title>Transcriptomic Profiling of the Digestive Tract of the Rat Flea, Xenopsylla cheopis, Following Blood Feeding and Infection with Yersinia pestis.</title>
        <authorList>
            <person name="Bland D.M."/>
            <person name="Martens C.A."/>
            <person name="Virtaneva K."/>
            <person name="Kanakabandi K."/>
            <person name="Long D."/>
            <person name="Rosenke R."/>
            <person name="Saturday G.A."/>
            <person name="Hoyt F.H."/>
            <person name="Bruno D.P."/>
            <person name="Ribeiro J.M.C."/>
            <person name="Hinnebusch J."/>
        </authorList>
    </citation>
    <scope>NUCLEOTIDE SEQUENCE</scope>
</reference>
<evidence type="ECO:0000313" key="2">
    <source>
        <dbReference type="EMBL" id="NOV45216.1"/>
    </source>
</evidence>
<dbReference type="AlphaFoldDB" id="A0A6M2DGK6"/>
<dbReference type="GO" id="GO:0003723">
    <property type="term" value="F:RNA binding"/>
    <property type="evidence" value="ECO:0007669"/>
    <property type="project" value="InterPro"/>
</dbReference>